<dbReference type="Proteomes" id="UP000178771">
    <property type="component" value="Unassembled WGS sequence"/>
</dbReference>
<feature type="domain" description="Transposase IS4-like" evidence="1">
    <location>
        <begin position="135"/>
        <end position="380"/>
    </location>
</feature>
<dbReference type="Pfam" id="PF01609">
    <property type="entry name" value="DDE_Tnp_1"/>
    <property type="match status" value="1"/>
</dbReference>
<gene>
    <name evidence="2" type="ORF">A2982_02125</name>
</gene>
<evidence type="ECO:0000313" key="2">
    <source>
        <dbReference type="EMBL" id="OGC51652.1"/>
    </source>
</evidence>
<organism evidence="2 3">
    <name type="scientific">candidate division WWE3 bacterium RIFCSPLOWO2_01_FULL_39_13</name>
    <dbReference type="NCBI Taxonomy" id="1802624"/>
    <lineage>
        <taxon>Bacteria</taxon>
        <taxon>Katanobacteria</taxon>
    </lineage>
</organism>
<evidence type="ECO:0000259" key="1">
    <source>
        <dbReference type="Pfam" id="PF01609"/>
    </source>
</evidence>
<dbReference type="PANTHER" id="PTHR34614:SF2">
    <property type="entry name" value="TRANSPOSASE IS4-LIKE DOMAIN-CONTAINING PROTEIN"/>
    <property type="match status" value="1"/>
</dbReference>
<dbReference type="InterPro" id="IPR012337">
    <property type="entry name" value="RNaseH-like_sf"/>
</dbReference>
<reference evidence="2 3" key="1">
    <citation type="journal article" date="2016" name="Nat. Commun.">
        <title>Thousands of microbial genomes shed light on interconnected biogeochemical processes in an aquifer system.</title>
        <authorList>
            <person name="Anantharaman K."/>
            <person name="Brown C.T."/>
            <person name="Hug L.A."/>
            <person name="Sharon I."/>
            <person name="Castelle C.J."/>
            <person name="Probst A.J."/>
            <person name="Thomas B.C."/>
            <person name="Singh A."/>
            <person name="Wilkins M.J."/>
            <person name="Karaoz U."/>
            <person name="Brodie E.L."/>
            <person name="Williams K.H."/>
            <person name="Hubbard S.S."/>
            <person name="Banfield J.F."/>
        </authorList>
    </citation>
    <scope>NUCLEOTIDE SEQUENCE [LARGE SCALE GENOMIC DNA]</scope>
</reference>
<proteinExistence type="predicted"/>
<name>A0A1F4V3B0_UNCKA</name>
<accession>A0A1F4V3B0</accession>
<dbReference type="EMBL" id="MEVH01000016">
    <property type="protein sequence ID" value="OGC51652.1"/>
    <property type="molecule type" value="Genomic_DNA"/>
</dbReference>
<dbReference type="GO" id="GO:0003677">
    <property type="term" value="F:DNA binding"/>
    <property type="evidence" value="ECO:0007669"/>
    <property type="project" value="InterPro"/>
</dbReference>
<dbReference type="SUPFAM" id="SSF53098">
    <property type="entry name" value="Ribonuclease H-like"/>
    <property type="match status" value="1"/>
</dbReference>
<dbReference type="GO" id="GO:0006313">
    <property type="term" value="P:DNA transposition"/>
    <property type="evidence" value="ECO:0007669"/>
    <property type="project" value="InterPro"/>
</dbReference>
<dbReference type="AlphaFoldDB" id="A0A1F4V3B0"/>
<dbReference type="NCBIfam" id="NF033559">
    <property type="entry name" value="transpos_IS1634"/>
    <property type="match status" value="1"/>
</dbReference>
<protein>
    <recommendedName>
        <fullName evidence="1">Transposase IS4-like domain-containing protein</fullName>
    </recommendedName>
</protein>
<dbReference type="PANTHER" id="PTHR34614">
    <property type="match status" value="1"/>
</dbReference>
<comment type="caution">
    <text evidence="2">The sequence shown here is derived from an EMBL/GenBank/DDBJ whole genome shotgun (WGS) entry which is preliminary data.</text>
</comment>
<dbReference type="GO" id="GO:0004803">
    <property type="term" value="F:transposase activity"/>
    <property type="evidence" value="ECO:0007669"/>
    <property type="project" value="InterPro"/>
</dbReference>
<dbReference type="InterPro" id="IPR047654">
    <property type="entry name" value="IS1634_transpos"/>
</dbReference>
<evidence type="ECO:0000313" key="3">
    <source>
        <dbReference type="Proteomes" id="UP000178771"/>
    </source>
</evidence>
<sequence>MEERKRNIDTVVGKYKYRGFRYGLVYETINSIFSVFGLLDGRGKTGWKMFLDLALVRAIDPASKRESQRLLESLFGINYDLTSIYRSMPRFCDFKNRVESGLMDFAKNHLCFNFSFVLYDITTLYFETFVEDELRRCGYSKDNKIGQPQILVGLIVSKEGFPLSSEVFEGSKFEGHTIIPIILNFKTEHSILSLTVVADAGMLSKSNIDALKKAGLDYIVGARLNAKSVSLDMALDIKTKLNGIDGASIRLETKDDFLVCSFSASRYKKDLHELEKQVEKAKLIVSGKRPIKNTKFVVKPMVGNGKINQTSVDKATHLLGIKGYRTNLYVPNNVIIERYSDLWQVEKAFRISKNDLAVRPVYHFNKEPIIAHILICTLALAVLKFMEIKTGKSAKYVLDHLKSITDGLLLNTATNEIESFRAESNEAVDNLLKKMYQPH</sequence>
<dbReference type="InterPro" id="IPR002559">
    <property type="entry name" value="Transposase_11"/>
</dbReference>